<keyword evidence="1" id="KW-0812">Transmembrane</keyword>
<evidence type="ECO:0000313" key="3">
    <source>
        <dbReference type="Proteomes" id="UP000295662"/>
    </source>
</evidence>
<protein>
    <submittedName>
        <fullName evidence="2">Putative membrane protein SpoIIM required for sporulation</fullName>
    </submittedName>
</protein>
<accession>A0A4V3FDZ4</accession>
<dbReference type="PANTHER" id="PTHR35337">
    <property type="entry name" value="SLR1478 PROTEIN"/>
    <property type="match status" value="1"/>
</dbReference>
<dbReference type="AlphaFoldDB" id="A0A4V3FDZ4"/>
<feature type="transmembrane region" description="Helical" evidence="1">
    <location>
        <begin position="295"/>
        <end position="314"/>
    </location>
</feature>
<gene>
    <name evidence="2" type="ORF">EI77_04542</name>
</gene>
<comment type="caution">
    <text evidence="2">The sequence shown here is derived from an EMBL/GenBank/DDBJ whole genome shotgun (WGS) entry which is preliminary data.</text>
</comment>
<sequence length="323" mass="36095">MSPSQFEKENEQRWQRLDRLLTEVEAGKNNEGVEELPQLFRQACHDLSVAQHRMYGGHLIARLNTLAIDGYRAIERRTSGGGEKMVKMVFTEFPQAVRRERGLFWFCMAMFWLPFLFLAIWSPFDPEWAMSILGPEGMIQMEMMYGKDTSPLDYMREEFGSNFGMFAFYIFNNVGIDLRTFAGGLLGGVGSIVIMVFNGAHLGAATGYVHHACNPETFYSFVAGHSAPELMGVVISGMAGMRLGLSLVKPGVYDRRTALVLGGRKALVLITGAALMTAFAAVIEGFWSANPFPPMVRYVVGGMMWMLTLGYLFLSGRERENEA</sequence>
<feature type="transmembrane region" description="Helical" evidence="1">
    <location>
        <begin position="159"/>
        <end position="178"/>
    </location>
</feature>
<proteinExistence type="predicted"/>
<evidence type="ECO:0000256" key="1">
    <source>
        <dbReference type="SAM" id="Phobius"/>
    </source>
</evidence>
<keyword evidence="1" id="KW-1133">Transmembrane helix</keyword>
<evidence type="ECO:0000313" key="2">
    <source>
        <dbReference type="EMBL" id="TDU63120.1"/>
    </source>
</evidence>
<keyword evidence="3" id="KW-1185">Reference proteome</keyword>
<organism evidence="2 3">
    <name type="scientific">Prosthecobacter fusiformis</name>
    <dbReference type="NCBI Taxonomy" id="48464"/>
    <lineage>
        <taxon>Bacteria</taxon>
        <taxon>Pseudomonadati</taxon>
        <taxon>Verrucomicrobiota</taxon>
        <taxon>Verrucomicrobiia</taxon>
        <taxon>Verrucomicrobiales</taxon>
        <taxon>Verrucomicrobiaceae</taxon>
        <taxon>Prosthecobacter</taxon>
    </lineage>
</organism>
<dbReference type="OrthoDB" id="9792847at2"/>
<keyword evidence="1" id="KW-0472">Membrane</keyword>
<dbReference type="Proteomes" id="UP000295662">
    <property type="component" value="Unassembled WGS sequence"/>
</dbReference>
<dbReference type="InterPro" id="IPR002798">
    <property type="entry name" value="SpoIIM-like"/>
</dbReference>
<name>A0A4V3FDZ4_9BACT</name>
<feature type="transmembrane region" description="Helical" evidence="1">
    <location>
        <begin position="230"/>
        <end position="248"/>
    </location>
</feature>
<dbReference type="Pfam" id="PF01944">
    <property type="entry name" value="SpoIIM"/>
    <property type="match status" value="1"/>
</dbReference>
<dbReference type="EMBL" id="SOCA01000016">
    <property type="protein sequence ID" value="TDU63120.1"/>
    <property type="molecule type" value="Genomic_DNA"/>
</dbReference>
<dbReference type="RefSeq" id="WP_133797498.1">
    <property type="nucleotide sequence ID" value="NZ_SOCA01000016.1"/>
</dbReference>
<feature type="transmembrane region" description="Helical" evidence="1">
    <location>
        <begin position="103"/>
        <end position="124"/>
    </location>
</feature>
<reference evidence="2 3" key="1">
    <citation type="submission" date="2019-03" db="EMBL/GenBank/DDBJ databases">
        <title>Genomic Encyclopedia of Archaeal and Bacterial Type Strains, Phase II (KMG-II): from individual species to whole genera.</title>
        <authorList>
            <person name="Goeker M."/>
        </authorList>
    </citation>
    <scope>NUCLEOTIDE SEQUENCE [LARGE SCALE GENOMIC DNA]</scope>
    <source>
        <strain evidence="2 3">ATCC 25309</strain>
    </source>
</reference>
<feature type="transmembrane region" description="Helical" evidence="1">
    <location>
        <begin position="268"/>
        <end position="289"/>
    </location>
</feature>
<feature type="transmembrane region" description="Helical" evidence="1">
    <location>
        <begin position="185"/>
        <end position="210"/>
    </location>
</feature>
<dbReference type="PANTHER" id="PTHR35337:SF1">
    <property type="entry name" value="SLR1478 PROTEIN"/>
    <property type="match status" value="1"/>
</dbReference>